<reference evidence="1" key="1">
    <citation type="submission" date="2020-03" db="EMBL/GenBank/DDBJ databases">
        <title>Psychroflexus Maritimus sp. nov., isolate from marine sediment.</title>
        <authorList>
            <person name="Zhong Y.-L."/>
        </authorList>
    </citation>
    <scope>NUCLEOTIDE SEQUENCE</scope>
    <source>
        <strain evidence="1">C1</strain>
    </source>
</reference>
<dbReference type="InterPro" id="IPR020018">
    <property type="entry name" value="Motility-assoc_lipoprot_GldH"/>
</dbReference>
<evidence type="ECO:0000313" key="1">
    <source>
        <dbReference type="EMBL" id="NGZ89390.1"/>
    </source>
</evidence>
<protein>
    <submittedName>
        <fullName evidence="1">Gliding motility lipoprotein GldH</fullName>
    </submittedName>
</protein>
<sequence>MNKALIILLVCFLIVSCQRNERLVYSNYKETVGHWHKDSVQRFSFTPQDTLEDYNLIVYLRNDQTYPFTNLHLVTKMEFPSGQIISDTLEYKMAHPDGRLLGQGNNLKENRLLFKEKVKFFEAGEYHFSIQHLMREAEEINGLELLDGVYNIGLEIERNSQK</sequence>
<dbReference type="Pfam" id="PF14109">
    <property type="entry name" value="GldH_lipo"/>
    <property type="match status" value="1"/>
</dbReference>
<accession>A0A967DY33</accession>
<dbReference type="AlphaFoldDB" id="A0A967DY33"/>
<dbReference type="NCBIfam" id="TIGR03511">
    <property type="entry name" value="GldH_lipo"/>
    <property type="match status" value="1"/>
</dbReference>
<proteinExistence type="predicted"/>
<evidence type="ECO:0000313" key="2">
    <source>
        <dbReference type="Proteomes" id="UP000643701"/>
    </source>
</evidence>
<gene>
    <name evidence="1" type="ORF">G7034_03895</name>
</gene>
<comment type="caution">
    <text evidence="1">The sequence shown here is derived from an EMBL/GenBank/DDBJ whole genome shotgun (WGS) entry which is preliminary data.</text>
</comment>
<keyword evidence="2" id="KW-1185">Reference proteome</keyword>
<organism evidence="1 2">
    <name type="scientific">Psychroflexus maritimus</name>
    <dbReference type="NCBI Taxonomy" id="2714865"/>
    <lineage>
        <taxon>Bacteria</taxon>
        <taxon>Pseudomonadati</taxon>
        <taxon>Bacteroidota</taxon>
        <taxon>Flavobacteriia</taxon>
        <taxon>Flavobacteriales</taxon>
        <taxon>Flavobacteriaceae</taxon>
        <taxon>Psychroflexus</taxon>
    </lineage>
</organism>
<name>A0A967DY33_9FLAO</name>
<dbReference type="Proteomes" id="UP000643701">
    <property type="component" value="Unassembled WGS sequence"/>
</dbReference>
<dbReference type="EMBL" id="JAANAS010000036">
    <property type="protein sequence ID" value="NGZ89390.1"/>
    <property type="molecule type" value="Genomic_DNA"/>
</dbReference>
<dbReference type="RefSeq" id="WP_166399658.1">
    <property type="nucleotide sequence ID" value="NZ_JAANAS010000036.1"/>
</dbReference>
<keyword evidence="1" id="KW-0449">Lipoprotein</keyword>
<dbReference type="PROSITE" id="PS51257">
    <property type="entry name" value="PROKAR_LIPOPROTEIN"/>
    <property type="match status" value="1"/>
</dbReference>